<protein>
    <submittedName>
        <fullName evidence="4">PP2C family protein-serine/threonine phosphatase</fullName>
        <ecNumber evidence="4">3.1.3.16</ecNumber>
    </submittedName>
</protein>
<name>A0ABV5Z6N9_9GAMM</name>
<sequence>MVAGHYQATEQIVRYLERHGLEVIWTESPQDALAMLEAHSFNVILSSLHLRQGSGLDVLAYVAEHELLVPVLMMAQSAVLQDVLNALRSGACDFFIQPQYDLHALLKSVRKHVHKYAAVMENEAYREALEKNNHQLQLSLGELEADQKAGRQIQQKMLPSSPVEINGYRFDHQLIPSLYLSGDFIDYFSLNNDLTVFYLADISGHGASSAFVTVLLKNLTNRLIRNYRRQSSFDILSPVSMLRRINQELLDTQLGKHLTIVVGLIEHRAQRLHYAIGGHFPKPVLTDEQGTRFLPGEGMPVGLFPFPHYEEHSMSIGSHWALTVFTDGVLEVMPGSLAEKEARLLQLVESSLHQPELIIEQLNLKVMELPDDVALLSVNKL</sequence>
<dbReference type="PANTHER" id="PTHR43156:SF2">
    <property type="entry name" value="STAGE II SPORULATION PROTEIN E"/>
    <property type="match status" value="1"/>
</dbReference>
<dbReference type="Pfam" id="PF07228">
    <property type="entry name" value="SpoIIE"/>
    <property type="match status" value="1"/>
</dbReference>
<dbReference type="InterPro" id="IPR011006">
    <property type="entry name" value="CheY-like_superfamily"/>
</dbReference>
<comment type="caution">
    <text evidence="2">Lacks conserved residue(s) required for the propagation of feature annotation.</text>
</comment>
<evidence type="ECO:0000256" key="2">
    <source>
        <dbReference type="PROSITE-ProRule" id="PRU00169"/>
    </source>
</evidence>
<organism evidence="4 5">
    <name type="scientific">Balneatrix alpica</name>
    <dbReference type="NCBI Taxonomy" id="75684"/>
    <lineage>
        <taxon>Bacteria</taxon>
        <taxon>Pseudomonadati</taxon>
        <taxon>Pseudomonadota</taxon>
        <taxon>Gammaproteobacteria</taxon>
        <taxon>Oceanospirillales</taxon>
        <taxon>Balneatrichaceae</taxon>
        <taxon>Balneatrix</taxon>
    </lineage>
</organism>
<dbReference type="InterPro" id="IPR036457">
    <property type="entry name" value="PPM-type-like_dom_sf"/>
</dbReference>
<dbReference type="Gene3D" id="3.40.50.2300">
    <property type="match status" value="1"/>
</dbReference>
<dbReference type="RefSeq" id="WP_281173008.1">
    <property type="nucleotide sequence ID" value="NZ_JBHLZN010000001.1"/>
</dbReference>
<dbReference type="SMART" id="SM00331">
    <property type="entry name" value="PP2C_SIG"/>
    <property type="match status" value="1"/>
</dbReference>
<proteinExistence type="predicted"/>
<feature type="domain" description="Response regulatory" evidence="3">
    <location>
        <begin position="1"/>
        <end position="112"/>
    </location>
</feature>
<dbReference type="GO" id="GO:0004722">
    <property type="term" value="F:protein serine/threonine phosphatase activity"/>
    <property type="evidence" value="ECO:0007669"/>
    <property type="project" value="UniProtKB-EC"/>
</dbReference>
<reference evidence="4 5" key="1">
    <citation type="submission" date="2024-09" db="EMBL/GenBank/DDBJ databases">
        <authorList>
            <person name="Sun Q."/>
            <person name="Mori K."/>
        </authorList>
    </citation>
    <scope>NUCLEOTIDE SEQUENCE [LARGE SCALE GENOMIC DNA]</scope>
    <source>
        <strain evidence="4 5">ATCC 51285</strain>
    </source>
</reference>
<dbReference type="InterPro" id="IPR052016">
    <property type="entry name" value="Bact_Sigma-Reg"/>
</dbReference>
<evidence type="ECO:0000313" key="5">
    <source>
        <dbReference type="Proteomes" id="UP001589628"/>
    </source>
</evidence>
<evidence type="ECO:0000256" key="1">
    <source>
        <dbReference type="ARBA" id="ARBA00022801"/>
    </source>
</evidence>
<comment type="caution">
    <text evidence="4">The sequence shown here is derived from an EMBL/GenBank/DDBJ whole genome shotgun (WGS) entry which is preliminary data.</text>
</comment>
<keyword evidence="5" id="KW-1185">Reference proteome</keyword>
<gene>
    <name evidence="4" type="ORF">ACFFLH_00480</name>
</gene>
<dbReference type="InterPro" id="IPR001932">
    <property type="entry name" value="PPM-type_phosphatase-like_dom"/>
</dbReference>
<evidence type="ECO:0000313" key="4">
    <source>
        <dbReference type="EMBL" id="MFB9884890.1"/>
    </source>
</evidence>
<dbReference type="PANTHER" id="PTHR43156">
    <property type="entry name" value="STAGE II SPORULATION PROTEIN E-RELATED"/>
    <property type="match status" value="1"/>
</dbReference>
<dbReference type="InterPro" id="IPR001789">
    <property type="entry name" value="Sig_transdc_resp-reg_receiver"/>
</dbReference>
<dbReference type="EC" id="3.1.3.16" evidence="4"/>
<evidence type="ECO:0000259" key="3">
    <source>
        <dbReference type="PROSITE" id="PS50110"/>
    </source>
</evidence>
<dbReference type="SMART" id="SM00448">
    <property type="entry name" value="REC"/>
    <property type="match status" value="1"/>
</dbReference>
<dbReference type="EMBL" id="JBHLZN010000001">
    <property type="protein sequence ID" value="MFB9884890.1"/>
    <property type="molecule type" value="Genomic_DNA"/>
</dbReference>
<accession>A0ABV5Z6N9</accession>
<keyword evidence="1 4" id="KW-0378">Hydrolase</keyword>
<dbReference type="Gene3D" id="3.60.40.10">
    <property type="entry name" value="PPM-type phosphatase domain"/>
    <property type="match status" value="1"/>
</dbReference>
<dbReference type="Proteomes" id="UP001589628">
    <property type="component" value="Unassembled WGS sequence"/>
</dbReference>
<dbReference type="Pfam" id="PF00072">
    <property type="entry name" value="Response_reg"/>
    <property type="match status" value="1"/>
</dbReference>
<dbReference type="PROSITE" id="PS50110">
    <property type="entry name" value="RESPONSE_REGULATORY"/>
    <property type="match status" value="1"/>
</dbReference>
<dbReference type="SUPFAM" id="SSF52172">
    <property type="entry name" value="CheY-like"/>
    <property type="match status" value="1"/>
</dbReference>